<dbReference type="GO" id="GO:0036430">
    <property type="term" value="F:CMP kinase activity"/>
    <property type="evidence" value="ECO:0007669"/>
    <property type="project" value="RHEA"/>
</dbReference>
<comment type="catalytic activity">
    <reaction evidence="6 8">
        <text>dCMP + ATP = dCDP + ADP</text>
        <dbReference type="Rhea" id="RHEA:25094"/>
        <dbReference type="ChEBI" id="CHEBI:30616"/>
        <dbReference type="ChEBI" id="CHEBI:57566"/>
        <dbReference type="ChEBI" id="CHEBI:58593"/>
        <dbReference type="ChEBI" id="CHEBI:456216"/>
        <dbReference type="EC" id="2.7.4.25"/>
    </reaction>
</comment>
<comment type="similarity">
    <text evidence="1 8">Belongs to the cytidylate kinase family. Type 1 subfamily.</text>
</comment>
<evidence type="ECO:0000256" key="7">
    <source>
        <dbReference type="ARBA" id="ARBA00048478"/>
    </source>
</evidence>
<keyword evidence="8" id="KW-0963">Cytoplasm</keyword>
<dbReference type="SUPFAM" id="SSF52540">
    <property type="entry name" value="P-loop containing nucleoside triphosphate hydrolases"/>
    <property type="match status" value="1"/>
</dbReference>
<dbReference type="NCBIfam" id="TIGR00017">
    <property type="entry name" value="cmk"/>
    <property type="match status" value="1"/>
</dbReference>
<dbReference type="InterPro" id="IPR003136">
    <property type="entry name" value="Cytidylate_kin"/>
</dbReference>
<dbReference type="AlphaFoldDB" id="A0A1M6QGH2"/>
<dbReference type="Pfam" id="PF02224">
    <property type="entry name" value="Cytidylate_kin"/>
    <property type="match status" value="1"/>
</dbReference>
<dbReference type="STRING" id="381751.SAMN05444391_0226"/>
<keyword evidence="4 8" id="KW-0418">Kinase</keyword>
<evidence type="ECO:0000256" key="8">
    <source>
        <dbReference type="HAMAP-Rule" id="MF_00238"/>
    </source>
</evidence>
<evidence type="ECO:0000313" key="10">
    <source>
        <dbReference type="EMBL" id="SHK19265.1"/>
    </source>
</evidence>
<sequence length="219" mass="25088">MKIAVDGPAASGKSSVARELSKILNLPYLETGKVYRLFAYIASQNKVKYPLSLFNEDFDVVFDIGITRVFYRGKELSEELYTEEVSTEASKLASLPELREKMIEFFRALVGQRQVVAEGRDVGTHIFPNADIKFFITADPRERARRRYKDLVSKGIKVTYEEVLKSIVERDKRDSERPLYPFRPAEDAIIVDTTNKTLEEVVKEILSYILQKHEAEGTI</sequence>
<dbReference type="InterPro" id="IPR027417">
    <property type="entry name" value="P-loop_NTPase"/>
</dbReference>
<dbReference type="GO" id="GO:0005524">
    <property type="term" value="F:ATP binding"/>
    <property type="evidence" value="ECO:0007669"/>
    <property type="project" value="UniProtKB-UniRule"/>
</dbReference>
<evidence type="ECO:0000256" key="6">
    <source>
        <dbReference type="ARBA" id="ARBA00047615"/>
    </source>
</evidence>
<evidence type="ECO:0000256" key="3">
    <source>
        <dbReference type="ARBA" id="ARBA00022741"/>
    </source>
</evidence>
<dbReference type="Proteomes" id="UP000189810">
    <property type="component" value="Chromosome I"/>
</dbReference>
<organism evidence="10 11">
    <name type="scientific">Thermocrinis minervae</name>
    <dbReference type="NCBI Taxonomy" id="381751"/>
    <lineage>
        <taxon>Bacteria</taxon>
        <taxon>Pseudomonadati</taxon>
        <taxon>Aquificota</taxon>
        <taxon>Aquificia</taxon>
        <taxon>Aquificales</taxon>
        <taxon>Aquificaceae</taxon>
        <taxon>Thermocrinis</taxon>
    </lineage>
</organism>
<proteinExistence type="inferred from homology"/>
<dbReference type="Gene3D" id="3.40.50.300">
    <property type="entry name" value="P-loop containing nucleotide triphosphate hydrolases"/>
    <property type="match status" value="1"/>
</dbReference>
<name>A0A1M6QGH2_9AQUI</name>
<keyword evidence="3 8" id="KW-0547">Nucleotide-binding</keyword>
<reference evidence="10 11" key="1">
    <citation type="submission" date="2016-11" db="EMBL/GenBank/DDBJ databases">
        <authorList>
            <person name="Jaros S."/>
            <person name="Januszkiewicz K."/>
            <person name="Wedrychowicz H."/>
        </authorList>
    </citation>
    <scope>NUCLEOTIDE SEQUENCE [LARGE SCALE GENOMIC DNA]</scope>
    <source>
        <strain evidence="10 11">DSM 19557</strain>
    </source>
</reference>
<dbReference type="HAMAP" id="MF_00238">
    <property type="entry name" value="Cytidyl_kinase_type1"/>
    <property type="match status" value="1"/>
</dbReference>
<keyword evidence="5 8" id="KW-0067">ATP-binding</keyword>
<keyword evidence="2 8" id="KW-0808">Transferase</keyword>
<dbReference type="GO" id="GO:0005737">
    <property type="term" value="C:cytoplasm"/>
    <property type="evidence" value="ECO:0007669"/>
    <property type="project" value="UniProtKB-SubCell"/>
</dbReference>
<evidence type="ECO:0000313" key="11">
    <source>
        <dbReference type="Proteomes" id="UP000189810"/>
    </source>
</evidence>
<keyword evidence="11" id="KW-1185">Reference proteome</keyword>
<comment type="subcellular location">
    <subcellularLocation>
        <location evidence="8">Cytoplasm</location>
    </subcellularLocation>
</comment>
<protein>
    <recommendedName>
        <fullName evidence="8">Cytidylate kinase</fullName>
        <shortName evidence="8">CK</shortName>
        <ecNumber evidence="8">2.7.4.25</ecNumber>
    </recommendedName>
    <alternativeName>
        <fullName evidence="8">Cytidine monophosphate kinase</fullName>
        <shortName evidence="8">CMP kinase</shortName>
    </alternativeName>
</protein>
<dbReference type="GO" id="GO:0036431">
    <property type="term" value="F:dCMP kinase activity"/>
    <property type="evidence" value="ECO:0007669"/>
    <property type="project" value="InterPro"/>
</dbReference>
<feature type="binding site" evidence="8">
    <location>
        <begin position="7"/>
        <end position="15"/>
    </location>
    <ligand>
        <name>ATP</name>
        <dbReference type="ChEBI" id="CHEBI:30616"/>
    </ligand>
</feature>
<dbReference type="EMBL" id="LT670846">
    <property type="protein sequence ID" value="SHK19265.1"/>
    <property type="molecule type" value="Genomic_DNA"/>
</dbReference>
<dbReference type="GO" id="GO:0006220">
    <property type="term" value="P:pyrimidine nucleotide metabolic process"/>
    <property type="evidence" value="ECO:0007669"/>
    <property type="project" value="UniProtKB-UniRule"/>
</dbReference>
<dbReference type="EC" id="2.7.4.25" evidence="8"/>
<dbReference type="OrthoDB" id="9807434at2"/>
<dbReference type="InterPro" id="IPR011994">
    <property type="entry name" value="Cytidylate_kinase_dom"/>
</dbReference>
<evidence type="ECO:0000256" key="1">
    <source>
        <dbReference type="ARBA" id="ARBA00009427"/>
    </source>
</evidence>
<comment type="catalytic activity">
    <reaction evidence="7 8">
        <text>CMP + ATP = CDP + ADP</text>
        <dbReference type="Rhea" id="RHEA:11600"/>
        <dbReference type="ChEBI" id="CHEBI:30616"/>
        <dbReference type="ChEBI" id="CHEBI:58069"/>
        <dbReference type="ChEBI" id="CHEBI:60377"/>
        <dbReference type="ChEBI" id="CHEBI:456216"/>
        <dbReference type="EC" id="2.7.4.25"/>
    </reaction>
</comment>
<evidence type="ECO:0000256" key="2">
    <source>
        <dbReference type="ARBA" id="ARBA00022679"/>
    </source>
</evidence>
<dbReference type="RefSeq" id="WP_079653421.1">
    <property type="nucleotide sequence ID" value="NZ_LT670846.1"/>
</dbReference>
<evidence type="ECO:0000256" key="4">
    <source>
        <dbReference type="ARBA" id="ARBA00022777"/>
    </source>
</evidence>
<feature type="domain" description="Cytidylate kinase" evidence="9">
    <location>
        <begin position="3"/>
        <end position="209"/>
    </location>
</feature>
<evidence type="ECO:0000256" key="5">
    <source>
        <dbReference type="ARBA" id="ARBA00022840"/>
    </source>
</evidence>
<accession>A0A1M6QGH2</accession>
<evidence type="ECO:0000259" key="9">
    <source>
        <dbReference type="Pfam" id="PF02224"/>
    </source>
</evidence>
<dbReference type="CDD" id="cd02020">
    <property type="entry name" value="CMPK"/>
    <property type="match status" value="1"/>
</dbReference>
<gene>
    <name evidence="8" type="primary">cmk</name>
    <name evidence="10" type="ORF">SAMN05444391_0226</name>
</gene>